<organism evidence="8">
    <name type="scientific">Hemiselmis andersenii</name>
    <name type="common">Cryptophyte alga</name>
    <dbReference type="NCBI Taxonomy" id="464988"/>
    <lineage>
        <taxon>Eukaryota</taxon>
        <taxon>Cryptophyceae</taxon>
        <taxon>Cryptomonadales</taxon>
        <taxon>Hemiselmidaceae</taxon>
        <taxon>Hemiselmis</taxon>
    </lineage>
</organism>
<dbReference type="PANTHER" id="PTHR11571:SF222">
    <property type="entry name" value="GLUTATHIONE TRANSFERASE"/>
    <property type="match status" value="1"/>
</dbReference>
<reference evidence="8" key="1">
    <citation type="submission" date="2021-01" db="EMBL/GenBank/DDBJ databases">
        <authorList>
            <person name="Corre E."/>
            <person name="Pelletier E."/>
            <person name="Niang G."/>
            <person name="Scheremetjew M."/>
            <person name="Finn R."/>
            <person name="Kale V."/>
            <person name="Holt S."/>
            <person name="Cochrane G."/>
            <person name="Meng A."/>
            <person name="Brown T."/>
            <person name="Cohen L."/>
        </authorList>
    </citation>
    <scope>NUCLEOTIDE SEQUENCE</scope>
    <source>
        <strain evidence="8">CCMP644</strain>
    </source>
</reference>
<comment type="similarity">
    <text evidence="2">Belongs to the GST superfamily. Mu family.</text>
</comment>
<evidence type="ECO:0000256" key="2">
    <source>
        <dbReference type="ARBA" id="ARBA00005861"/>
    </source>
</evidence>
<dbReference type="SUPFAM" id="SSF47616">
    <property type="entry name" value="GST C-terminal domain-like"/>
    <property type="match status" value="1"/>
</dbReference>
<dbReference type="Pfam" id="PF14497">
    <property type="entry name" value="GST_C_3"/>
    <property type="match status" value="1"/>
</dbReference>
<evidence type="ECO:0000259" key="6">
    <source>
        <dbReference type="PROSITE" id="PS50404"/>
    </source>
</evidence>
<dbReference type="AlphaFoldDB" id="A0A7S1MYS2"/>
<gene>
    <name evidence="8" type="ORF">HAND00432_LOCUS37915</name>
</gene>
<dbReference type="InterPro" id="IPR036249">
    <property type="entry name" value="Thioredoxin-like_sf"/>
</dbReference>
<dbReference type="EC" id="2.5.1.18" evidence="3"/>
<evidence type="ECO:0000259" key="7">
    <source>
        <dbReference type="PROSITE" id="PS50405"/>
    </source>
</evidence>
<dbReference type="InterPro" id="IPR010987">
    <property type="entry name" value="Glutathione-S-Trfase_C-like"/>
</dbReference>
<dbReference type="InterPro" id="IPR036282">
    <property type="entry name" value="Glutathione-S-Trfase_C_sf"/>
</dbReference>
<keyword evidence="4" id="KW-0808">Transferase</keyword>
<comment type="function">
    <text evidence="1">Conjugation of reduced glutathione to a wide number of exogenous and endogenous hydrophobic electrophiles.</text>
</comment>
<dbReference type="EMBL" id="HBFX01062776">
    <property type="protein sequence ID" value="CAD8986902.1"/>
    <property type="molecule type" value="Transcribed_RNA"/>
</dbReference>
<accession>A0A7S1MYS2</accession>
<evidence type="ECO:0000256" key="4">
    <source>
        <dbReference type="ARBA" id="ARBA00022679"/>
    </source>
</evidence>
<proteinExistence type="inferred from homology"/>
<comment type="catalytic activity">
    <reaction evidence="5">
        <text>RX + glutathione = an S-substituted glutathione + a halide anion + H(+)</text>
        <dbReference type="Rhea" id="RHEA:16437"/>
        <dbReference type="ChEBI" id="CHEBI:15378"/>
        <dbReference type="ChEBI" id="CHEBI:16042"/>
        <dbReference type="ChEBI" id="CHEBI:17792"/>
        <dbReference type="ChEBI" id="CHEBI:57925"/>
        <dbReference type="ChEBI" id="CHEBI:90779"/>
        <dbReference type="EC" id="2.5.1.18"/>
    </reaction>
</comment>
<evidence type="ECO:0000256" key="3">
    <source>
        <dbReference type="ARBA" id="ARBA00012452"/>
    </source>
</evidence>
<dbReference type="PROSITE" id="PS50405">
    <property type="entry name" value="GST_CTER"/>
    <property type="match status" value="1"/>
</dbReference>
<dbReference type="InterPro" id="IPR050213">
    <property type="entry name" value="GST_superfamily"/>
</dbReference>
<dbReference type="Gene3D" id="3.40.30.10">
    <property type="entry name" value="Glutaredoxin"/>
    <property type="match status" value="1"/>
</dbReference>
<dbReference type="GO" id="GO:0006749">
    <property type="term" value="P:glutathione metabolic process"/>
    <property type="evidence" value="ECO:0007669"/>
    <property type="project" value="TreeGrafter"/>
</dbReference>
<dbReference type="PANTHER" id="PTHR11571">
    <property type="entry name" value="GLUTATHIONE S-TRANSFERASE"/>
    <property type="match status" value="1"/>
</dbReference>
<dbReference type="Pfam" id="PF02798">
    <property type="entry name" value="GST_N"/>
    <property type="match status" value="1"/>
</dbReference>
<feature type="domain" description="GST C-terminal" evidence="7">
    <location>
        <begin position="102"/>
        <end position="237"/>
    </location>
</feature>
<dbReference type="Gene3D" id="1.20.1050.10">
    <property type="match status" value="1"/>
</dbReference>
<dbReference type="SFLD" id="SFLDS00019">
    <property type="entry name" value="Glutathione_Transferase_(cytos"/>
    <property type="match status" value="1"/>
</dbReference>
<evidence type="ECO:0000256" key="5">
    <source>
        <dbReference type="ARBA" id="ARBA00047960"/>
    </source>
</evidence>
<protein>
    <recommendedName>
        <fullName evidence="3">glutathione transferase</fullName>
        <ecNumber evidence="3">2.5.1.18</ecNumber>
    </recommendedName>
</protein>
<dbReference type="SUPFAM" id="SSF52833">
    <property type="entry name" value="Thioredoxin-like"/>
    <property type="match status" value="1"/>
</dbReference>
<dbReference type="CDD" id="cd03192">
    <property type="entry name" value="GST_C_Sigma_like"/>
    <property type="match status" value="1"/>
</dbReference>
<feature type="domain" description="GST N-terminal" evidence="6">
    <location>
        <begin position="8"/>
        <end position="100"/>
    </location>
</feature>
<evidence type="ECO:0000313" key="8">
    <source>
        <dbReference type="EMBL" id="CAD8986902.1"/>
    </source>
</evidence>
<dbReference type="InterPro" id="IPR004046">
    <property type="entry name" value="GST_C"/>
</dbReference>
<dbReference type="InterPro" id="IPR040079">
    <property type="entry name" value="Glutathione_S-Trfase"/>
</dbReference>
<dbReference type="InterPro" id="IPR004045">
    <property type="entry name" value="Glutathione_S-Trfase_N"/>
</dbReference>
<sequence length="238" mass="26788">MPLPGDGQKLTLGYWSIRGLASPVRMMCLVAGVPLEFHSYPLHDKEGGGYDGSAWFAQDKPPLARINPLINLPYLIDGNVLITQSQPVYLYLARKCKMAGSTPDEEIKVEQTLAQVYDLRNALIDLVYGSLEDFEAKWESYLDSRAQSHFAKLEAWLEVMGTPFLAGDKPTVADFHCWEMVDVHDIFAKEKGKPSVLTKYPKLAKIHSAIKALPELASFWNDENGYKLKINNKMAHFK</sequence>
<dbReference type="PROSITE" id="PS50404">
    <property type="entry name" value="GST_NTER"/>
    <property type="match status" value="1"/>
</dbReference>
<dbReference type="GO" id="GO:0004364">
    <property type="term" value="F:glutathione transferase activity"/>
    <property type="evidence" value="ECO:0007669"/>
    <property type="project" value="UniProtKB-EC"/>
</dbReference>
<evidence type="ECO:0000256" key="1">
    <source>
        <dbReference type="ARBA" id="ARBA00003701"/>
    </source>
</evidence>
<name>A0A7S1MYS2_HEMAN</name>